<dbReference type="Proteomes" id="UP000789739">
    <property type="component" value="Unassembled WGS sequence"/>
</dbReference>
<gene>
    <name evidence="2" type="ORF">PBRASI_LOCUS4549</name>
</gene>
<dbReference type="AlphaFoldDB" id="A0A9N9FKW5"/>
<accession>A0A9N9FKW5</accession>
<proteinExistence type="predicted"/>
<feature type="coiled-coil region" evidence="1">
    <location>
        <begin position="7"/>
        <end position="66"/>
    </location>
</feature>
<evidence type="ECO:0000313" key="3">
    <source>
        <dbReference type="Proteomes" id="UP000789739"/>
    </source>
</evidence>
<protein>
    <submittedName>
        <fullName evidence="2">8454_t:CDS:1</fullName>
    </submittedName>
</protein>
<reference evidence="2" key="1">
    <citation type="submission" date="2021-06" db="EMBL/GenBank/DDBJ databases">
        <authorList>
            <person name="Kallberg Y."/>
            <person name="Tangrot J."/>
            <person name="Rosling A."/>
        </authorList>
    </citation>
    <scope>NUCLEOTIDE SEQUENCE</scope>
    <source>
        <strain evidence="2">BR232B</strain>
    </source>
</reference>
<keyword evidence="3" id="KW-1185">Reference proteome</keyword>
<organism evidence="2 3">
    <name type="scientific">Paraglomus brasilianum</name>
    <dbReference type="NCBI Taxonomy" id="144538"/>
    <lineage>
        <taxon>Eukaryota</taxon>
        <taxon>Fungi</taxon>
        <taxon>Fungi incertae sedis</taxon>
        <taxon>Mucoromycota</taxon>
        <taxon>Glomeromycotina</taxon>
        <taxon>Glomeromycetes</taxon>
        <taxon>Paraglomerales</taxon>
        <taxon>Paraglomeraceae</taxon>
        <taxon>Paraglomus</taxon>
    </lineage>
</organism>
<sequence length="97" mass="11195">MDAASELVRANKKLDRLEVLRDGAEERYTGEREKLEQQETPIESMLMSLKRNIEEVNQDVKRLKVQPSGALLAFFGTLTKREKGEAVIQKMKFPFQL</sequence>
<comment type="caution">
    <text evidence="2">The sequence shown here is derived from an EMBL/GenBank/DDBJ whole genome shotgun (WGS) entry which is preliminary data.</text>
</comment>
<keyword evidence="1" id="KW-0175">Coiled coil</keyword>
<evidence type="ECO:0000313" key="2">
    <source>
        <dbReference type="EMBL" id="CAG8540224.1"/>
    </source>
</evidence>
<name>A0A9N9FKW5_9GLOM</name>
<dbReference type="EMBL" id="CAJVPI010000480">
    <property type="protein sequence ID" value="CAG8540224.1"/>
    <property type="molecule type" value="Genomic_DNA"/>
</dbReference>
<evidence type="ECO:0000256" key="1">
    <source>
        <dbReference type="SAM" id="Coils"/>
    </source>
</evidence>